<evidence type="ECO:0000259" key="1">
    <source>
        <dbReference type="Pfam" id="PF18803"/>
    </source>
</evidence>
<dbReference type="EMBL" id="JABBWM010000254">
    <property type="protein sequence ID" value="KAG2083831.1"/>
    <property type="molecule type" value="Genomic_DNA"/>
</dbReference>
<proteinExistence type="predicted"/>
<gene>
    <name evidence="2" type="ORF">F5147DRAFT_660053</name>
</gene>
<protein>
    <recommendedName>
        <fullName evidence="1">CxC2-like cysteine cluster KDZ transposase-associated domain-containing protein</fullName>
    </recommendedName>
</protein>
<reference evidence="2" key="1">
    <citation type="journal article" date="2020" name="New Phytol.">
        <title>Comparative genomics reveals dynamic genome evolution in host specialist ectomycorrhizal fungi.</title>
        <authorList>
            <person name="Lofgren L.A."/>
            <person name="Nguyen N.H."/>
            <person name="Vilgalys R."/>
            <person name="Ruytinx J."/>
            <person name="Liao H.L."/>
            <person name="Branco S."/>
            <person name="Kuo A."/>
            <person name="LaButti K."/>
            <person name="Lipzen A."/>
            <person name="Andreopoulos W."/>
            <person name="Pangilinan J."/>
            <person name="Riley R."/>
            <person name="Hundley H."/>
            <person name="Na H."/>
            <person name="Barry K."/>
            <person name="Grigoriev I.V."/>
            <person name="Stajich J.E."/>
            <person name="Kennedy P.G."/>
        </authorList>
    </citation>
    <scope>NUCLEOTIDE SEQUENCE</scope>
    <source>
        <strain evidence="2">FC423</strain>
    </source>
</reference>
<dbReference type="Pfam" id="PF18758">
    <property type="entry name" value="KDZ"/>
    <property type="match status" value="1"/>
</dbReference>
<evidence type="ECO:0000313" key="2">
    <source>
        <dbReference type="EMBL" id="KAG2083831.1"/>
    </source>
</evidence>
<comment type="caution">
    <text evidence="2">The sequence shown here is derived from an EMBL/GenBank/DDBJ whole genome shotgun (WGS) entry which is preliminary data.</text>
</comment>
<dbReference type="InterPro" id="IPR041457">
    <property type="entry name" value="CxC2_KDZ-assoc"/>
</dbReference>
<dbReference type="Pfam" id="PF18803">
    <property type="entry name" value="CxC2"/>
    <property type="match status" value="1"/>
</dbReference>
<feature type="domain" description="CxC2-like cysteine cluster KDZ transposase-associated" evidence="1">
    <location>
        <begin position="326"/>
        <end position="427"/>
    </location>
</feature>
<evidence type="ECO:0000313" key="3">
    <source>
        <dbReference type="Proteomes" id="UP000823399"/>
    </source>
</evidence>
<dbReference type="OrthoDB" id="3261436at2759"/>
<dbReference type="PANTHER" id="PTHR33096:SF1">
    <property type="entry name" value="CXC1-LIKE CYSTEINE CLUSTER ASSOCIATED WITH KDZ TRANSPOSASES DOMAIN-CONTAINING PROTEIN"/>
    <property type="match status" value="1"/>
</dbReference>
<accession>A0A9P7JLE7</accession>
<dbReference type="RefSeq" id="XP_041284443.1">
    <property type="nucleotide sequence ID" value="XM_041434644.1"/>
</dbReference>
<organism evidence="2 3">
    <name type="scientific">Suillus discolor</name>
    <dbReference type="NCBI Taxonomy" id="1912936"/>
    <lineage>
        <taxon>Eukaryota</taxon>
        <taxon>Fungi</taxon>
        <taxon>Dikarya</taxon>
        <taxon>Basidiomycota</taxon>
        <taxon>Agaricomycotina</taxon>
        <taxon>Agaricomycetes</taxon>
        <taxon>Agaricomycetidae</taxon>
        <taxon>Boletales</taxon>
        <taxon>Suillineae</taxon>
        <taxon>Suillaceae</taxon>
        <taxon>Suillus</taxon>
    </lineage>
</organism>
<dbReference type="GeneID" id="64696903"/>
<dbReference type="AlphaFoldDB" id="A0A9P7JLE7"/>
<keyword evidence="3" id="KW-1185">Reference proteome</keyword>
<sequence length="1043" mass="117693">MHASEVSNWIQKDKATGVGSGYHFLESTVSTGNASNISNNANTMVVAQTRCYHFLELTVSTGNASNISNNANTTANANSNSNTMYYSLLRQGPSNIFQFHTILAGNSFRQVFYRAIASTVKVPFFIEHVSFSPIAINNAVSTAPKELTFVYDGTPEFEQAARSMADECLLSYYNGVYYNLPEQVKDKQLLFYVICGSHIGVVTGWENALNCVLGVNKPEYHEVVSIALREQLVREAIDKGQVEMPWAWTRSWAIKFRHTKPKKILGTASILSSYEPDSQYAVSGEDFSDFPYDCEEPEPSVLLDESARHKRTAVEWNGQFFERVSLKSMGLRVQLGHAIGERCILPRKAFNDDFVLIDANGIHEIGLDFCGCTTSQTHTRQLLRAGWFLSTSTNPRTAATFHVLHQYHILSFESKASAYEFYHSLDHYESFMRMVREWRHLVMLKRSGRGHDPSGVAGTSEGQCAVLCPACPQPGKNLPDNWQDAPKAKGHVVLSDEIDPSLSRGWAYFVEEASYKSHISDRAEDTQEKSTCSSHNAVNMADTKLSQGLAAMGRPNGVSDLQKGEKYLNMDYLFFSTLRHSMVDVLNVSYDIACQWHKHLWSRMLSLPPSHHLNYFTRTIRFFVPKFHLLAHVSKCQTIFSFNFTRFVRRTDGEAPERGWSNINPVASSTKGMGPGCHQDTLDNHFGDWNWKKVVGLGSSLLFKIKEAQTEKAEHGAAFEEFDSVITSENPITQASARLNLAQLEAEDLERGVDLSLHPDVSPSVLIASGIDLEEEQQRLKAIADNMGIHAMDTQKLSILRMRMSLRRKTESWRRTQLLYVPLVQVLVNTSATSALENAELMKLWLPSALNGNACDLHLQHIEWELRFTQAHDALEDLRQCLHVHCSLLNFKKEWIRGQGANTRAQNALARIHARQAACVKRYRTALGALKSLAQILKKVDWRGWLQDLSDDDVKPLIDPFATQGEGRALRWAEEVDLLQEEMCRVLLFFNWQANWWEGQGVLQVCKPIFAVASLPILTAYGPHSLLLKTYWAIQLPRSHYLI</sequence>
<dbReference type="PANTHER" id="PTHR33096">
    <property type="entry name" value="CXC2 DOMAIN-CONTAINING PROTEIN"/>
    <property type="match status" value="1"/>
</dbReference>
<dbReference type="InterPro" id="IPR040521">
    <property type="entry name" value="KDZ"/>
</dbReference>
<dbReference type="Proteomes" id="UP000823399">
    <property type="component" value="Unassembled WGS sequence"/>
</dbReference>
<name>A0A9P7JLE7_9AGAM</name>